<dbReference type="GeneID" id="36630765"/>
<proteinExistence type="predicted"/>
<dbReference type="EMBL" id="KZ679683">
    <property type="protein sequence ID" value="PTB52912.1"/>
    <property type="molecule type" value="Genomic_DNA"/>
</dbReference>
<protein>
    <submittedName>
        <fullName evidence="1">Uncharacterized protein</fullName>
    </submittedName>
</protein>
<keyword evidence="2" id="KW-1185">Reference proteome</keyword>
<accession>A0A2T4A758</accession>
<evidence type="ECO:0000313" key="2">
    <source>
        <dbReference type="Proteomes" id="UP000241690"/>
    </source>
</evidence>
<dbReference type="AlphaFoldDB" id="A0A2T4A758"/>
<gene>
    <name evidence="1" type="ORF">M431DRAFT_7401</name>
</gene>
<name>A0A2T4A758_TRIHA</name>
<organism evidence="1 2">
    <name type="scientific">Trichoderma harzianum CBS 226.95</name>
    <dbReference type="NCBI Taxonomy" id="983964"/>
    <lineage>
        <taxon>Eukaryota</taxon>
        <taxon>Fungi</taxon>
        <taxon>Dikarya</taxon>
        <taxon>Ascomycota</taxon>
        <taxon>Pezizomycotina</taxon>
        <taxon>Sordariomycetes</taxon>
        <taxon>Hypocreomycetidae</taxon>
        <taxon>Hypocreales</taxon>
        <taxon>Hypocreaceae</taxon>
        <taxon>Trichoderma</taxon>
    </lineage>
</organism>
<sequence length="194" mass="20570">MAGLVIAHPSTATVFPIDPARPSAPQQINGSASRYSPFKVCIQTSTTAAAVVRLRTVTVHETTNQPTKPPQPILPATRLWQVPSYRAPLLGPVLVRLSLPDHVRTTAPYMASCLAALMRIIPALQLISPAVRCTSKPDLSHASYFVCSVRGAVQCKALCPLSRLQPPRLKTTATFCGIDGGSAPASGPLFAADH</sequence>
<dbReference type="RefSeq" id="XP_024772589.1">
    <property type="nucleotide sequence ID" value="XM_024922182.1"/>
</dbReference>
<dbReference type="Proteomes" id="UP000241690">
    <property type="component" value="Unassembled WGS sequence"/>
</dbReference>
<reference evidence="1 2" key="1">
    <citation type="submission" date="2016-07" db="EMBL/GenBank/DDBJ databases">
        <title>Multiple horizontal gene transfer events from other fungi enriched the ability of initially mycotrophic Trichoderma (Ascomycota) to feed on dead plant biomass.</title>
        <authorList>
            <consortium name="DOE Joint Genome Institute"/>
            <person name="Aerts A."/>
            <person name="Atanasova L."/>
            <person name="Chenthamara K."/>
            <person name="Zhang J."/>
            <person name="Grujic M."/>
            <person name="Henrissat B."/>
            <person name="Kuo A."/>
            <person name="Salamov A."/>
            <person name="Lipzen A."/>
            <person name="Labutti K."/>
            <person name="Barry K."/>
            <person name="Miao Y."/>
            <person name="Rahimi M.J."/>
            <person name="Shen Q."/>
            <person name="Grigoriev I.V."/>
            <person name="Kubicek C.P."/>
            <person name="Druzhinina I.S."/>
        </authorList>
    </citation>
    <scope>NUCLEOTIDE SEQUENCE [LARGE SCALE GENOMIC DNA]</scope>
    <source>
        <strain evidence="1 2">CBS 226.95</strain>
    </source>
</reference>
<evidence type="ECO:0000313" key="1">
    <source>
        <dbReference type="EMBL" id="PTB52912.1"/>
    </source>
</evidence>